<sequence>MPNLPDDAIRIHYHDEVPQGAKIKVIGVGGGGNNAVNRMIAANVVGVEFIAANTDVQALQVSNAPVKLQLGVKLTSGLGAGANPDVGRRAALEDSDKIIEALEGADMVFVTAGLGGGTGTGAAPVIASLASEMGALTVAVVTRPFAFEGKRRMMQAERGLQELLDSVDTVIVIPNEKLLAVAKDAGFFESFRIADDVLRQGVQGISDIITIPGVINRDFADVKTTMAGMGYAVMGTSVRSGKDRAVQAAMAAMASPLLEAGAIDGARGILINITGSSSLKLSEVNEASTIIQNAAHEDANIIFGAVQDESMGDEVKITVIATGFKQQEMPQRRERMLAEATLPTVRFEVPVQPRVTNQRASSPRFASEAESQTVPAHLPETSIQPELVPVPASVFDDDFFRDNKQLPEFDLEEEDTPRMEERAHQGTSVRVQSAETWGATVSTPVDEAAVRVASHNGSAAAEVVREEPDELDIPAFLRRGN</sequence>
<dbReference type="FunFam" id="3.40.50.1440:FF:000001">
    <property type="entry name" value="Cell division protein FtsZ"/>
    <property type="match status" value="1"/>
</dbReference>
<dbReference type="GO" id="GO:0000917">
    <property type="term" value="P:division septum assembly"/>
    <property type="evidence" value="ECO:0007669"/>
    <property type="project" value="UniProtKB-KW"/>
</dbReference>
<dbReference type="PROSITE" id="PS01135">
    <property type="entry name" value="FTSZ_2"/>
    <property type="match status" value="1"/>
</dbReference>
<feature type="binding site" evidence="4">
    <location>
        <begin position="117"/>
        <end position="119"/>
    </location>
    <ligand>
        <name>GTP</name>
        <dbReference type="ChEBI" id="CHEBI:37565"/>
    </ligand>
</feature>
<evidence type="ECO:0000313" key="11">
    <source>
        <dbReference type="Proteomes" id="UP000648801"/>
    </source>
</evidence>
<feature type="domain" description="Tubulin/FtsZ 2-layer sandwich" evidence="9">
    <location>
        <begin position="215"/>
        <end position="333"/>
    </location>
</feature>
<feature type="compositionally biased region" description="Polar residues" evidence="7">
    <location>
        <begin position="425"/>
        <end position="438"/>
    </location>
</feature>
<evidence type="ECO:0000256" key="6">
    <source>
        <dbReference type="RuleBase" id="RU000631"/>
    </source>
</evidence>
<dbReference type="AlphaFoldDB" id="A0A916RP64"/>
<feature type="binding site" evidence="4">
    <location>
        <position position="148"/>
    </location>
    <ligand>
        <name>GTP</name>
        <dbReference type="ChEBI" id="CHEBI:37565"/>
    </ligand>
</feature>
<dbReference type="InterPro" id="IPR018316">
    <property type="entry name" value="Tubulin/FtsZ_2-layer-sand-dom"/>
</dbReference>
<dbReference type="Gene3D" id="3.40.50.1440">
    <property type="entry name" value="Tubulin/FtsZ, GTPase domain"/>
    <property type="match status" value="1"/>
</dbReference>
<feature type="binding site" evidence="4">
    <location>
        <position position="152"/>
    </location>
    <ligand>
        <name>GTP</name>
        <dbReference type="ChEBI" id="CHEBI:37565"/>
    </ligand>
</feature>
<keyword evidence="4 6" id="KW-0717">Septation</keyword>
<reference evidence="10" key="1">
    <citation type="journal article" date="2014" name="Int. J. Syst. Evol. Microbiol.">
        <title>Complete genome sequence of Corynebacterium casei LMG S-19264T (=DSM 44701T), isolated from a smear-ripened cheese.</title>
        <authorList>
            <consortium name="US DOE Joint Genome Institute (JGI-PGF)"/>
            <person name="Walter F."/>
            <person name="Albersmeier A."/>
            <person name="Kalinowski J."/>
            <person name="Ruckert C."/>
        </authorList>
    </citation>
    <scope>NUCLEOTIDE SEQUENCE</scope>
    <source>
        <strain evidence="10">CGMCC 1.15447</strain>
    </source>
</reference>
<dbReference type="GO" id="GO:0005525">
    <property type="term" value="F:GTP binding"/>
    <property type="evidence" value="ECO:0007669"/>
    <property type="project" value="UniProtKB-UniRule"/>
</dbReference>
<dbReference type="InterPro" id="IPR008280">
    <property type="entry name" value="Tub_FtsZ_C"/>
</dbReference>
<dbReference type="NCBIfam" id="TIGR00065">
    <property type="entry name" value="ftsZ"/>
    <property type="match status" value="1"/>
</dbReference>
<keyword evidence="4 6" id="KW-0132">Cell division</keyword>
<keyword evidence="4 6" id="KW-0131">Cell cycle</keyword>
<dbReference type="SMART" id="SM00865">
    <property type="entry name" value="Tubulin_C"/>
    <property type="match status" value="1"/>
</dbReference>
<name>A0A916RP64_9BACT</name>
<accession>A0A916RP64</accession>
<keyword evidence="2 4" id="KW-0547">Nucleotide-binding</keyword>
<reference evidence="10" key="2">
    <citation type="submission" date="2020-09" db="EMBL/GenBank/DDBJ databases">
        <authorList>
            <person name="Sun Q."/>
            <person name="Zhou Y."/>
        </authorList>
    </citation>
    <scope>NUCLEOTIDE SEQUENCE</scope>
    <source>
        <strain evidence="10">CGMCC 1.15447</strain>
    </source>
</reference>
<comment type="caution">
    <text evidence="10">The sequence shown here is derived from an EMBL/GenBank/DDBJ whole genome shotgun (WGS) entry which is preliminary data.</text>
</comment>
<dbReference type="PANTHER" id="PTHR30314">
    <property type="entry name" value="CELL DIVISION PROTEIN FTSZ-RELATED"/>
    <property type="match status" value="1"/>
</dbReference>
<dbReference type="InterPro" id="IPR045061">
    <property type="entry name" value="FtsZ/CetZ"/>
</dbReference>
<dbReference type="Proteomes" id="UP000648801">
    <property type="component" value="Unassembled WGS sequence"/>
</dbReference>
<keyword evidence="4" id="KW-0963">Cytoplasm</keyword>
<dbReference type="CDD" id="cd02201">
    <property type="entry name" value="FtsZ_type1"/>
    <property type="match status" value="1"/>
</dbReference>
<organism evidence="10 11">
    <name type="scientific">Edaphobacter acidisoli</name>
    <dbReference type="NCBI Taxonomy" id="2040573"/>
    <lineage>
        <taxon>Bacteria</taxon>
        <taxon>Pseudomonadati</taxon>
        <taxon>Acidobacteriota</taxon>
        <taxon>Terriglobia</taxon>
        <taxon>Terriglobales</taxon>
        <taxon>Acidobacteriaceae</taxon>
        <taxon>Edaphobacter</taxon>
    </lineage>
</organism>
<dbReference type="Pfam" id="PF00091">
    <property type="entry name" value="Tubulin"/>
    <property type="match status" value="1"/>
</dbReference>
<feature type="binding site" evidence="4">
    <location>
        <begin position="30"/>
        <end position="34"/>
    </location>
    <ligand>
        <name>GTP</name>
        <dbReference type="ChEBI" id="CHEBI:37565"/>
    </ligand>
</feature>
<dbReference type="SUPFAM" id="SSF55307">
    <property type="entry name" value="Tubulin C-terminal domain-like"/>
    <property type="match status" value="1"/>
</dbReference>
<dbReference type="SUPFAM" id="SSF52490">
    <property type="entry name" value="Tubulin nucleotide-binding domain-like"/>
    <property type="match status" value="1"/>
</dbReference>
<evidence type="ECO:0000259" key="9">
    <source>
        <dbReference type="SMART" id="SM00865"/>
    </source>
</evidence>
<dbReference type="GO" id="GO:0051258">
    <property type="term" value="P:protein polymerization"/>
    <property type="evidence" value="ECO:0007669"/>
    <property type="project" value="UniProtKB-UniRule"/>
</dbReference>
<dbReference type="InterPro" id="IPR024757">
    <property type="entry name" value="FtsZ_C"/>
</dbReference>
<dbReference type="PRINTS" id="PR00423">
    <property type="entry name" value="CELLDVISFTSZ"/>
</dbReference>
<evidence type="ECO:0000313" key="10">
    <source>
        <dbReference type="EMBL" id="GGA63481.1"/>
    </source>
</evidence>
<evidence type="ECO:0000256" key="1">
    <source>
        <dbReference type="ARBA" id="ARBA00009690"/>
    </source>
</evidence>
<dbReference type="GO" id="GO:0003924">
    <property type="term" value="F:GTPase activity"/>
    <property type="evidence" value="ECO:0007669"/>
    <property type="project" value="UniProtKB-UniRule"/>
</dbReference>
<dbReference type="SMART" id="SM00864">
    <property type="entry name" value="Tubulin"/>
    <property type="match status" value="1"/>
</dbReference>
<dbReference type="RefSeq" id="WP_188758513.1">
    <property type="nucleotide sequence ID" value="NZ_BMJB01000001.1"/>
</dbReference>
<gene>
    <name evidence="4" type="primary">ftsZ</name>
    <name evidence="10" type="ORF">GCM10011507_13910</name>
</gene>
<evidence type="ECO:0000259" key="8">
    <source>
        <dbReference type="SMART" id="SM00864"/>
    </source>
</evidence>
<comment type="subunit">
    <text evidence="4">Homodimer. Polymerizes to form a dynamic ring structure in a strictly GTP-dependent manner. Interacts directly with several other division proteins.</text>
</comment>
<evidence type="ECO:0000256" key="5">
    <source>
        <dbReference type="NCBIfam" id="TIGR00065"/>
    </source>
</evidence>
<dbReference type="GO" id="GO:0043093">
    <property type="term" value="P:FtsZ-dependent cytokinesis"/>
    <property type="evidence" value="ECO:0007669"/>
    <property type="project" value="UniProtKB-UniRule"/>
</dbReference>
<evidence type="ECO:0000256" key="4">
    <source>
        <dbReference type="HAMAP-Rule" id="MF_00909"/>
    </source>
</evidence>
<dbReference type="InterPro" id="IPR003008">
    <property type="entry name" value="Tubulin_FtsZ_GTPase"/>
</dbReference>
<dbReference type="Gene3D" id="3.30.1330.20">
    <property type="entry name" value="Tubulin/FtsZ, C-terminal domain"/>
    <property type="match status" value="1"/>
</dbReference>
<dbReference type="PANTHER" id="PTHR30314:SF3">
    <property type="entry name" value="MITOCHONDRIAL DIVISION PROTEIN FSZA"/>
    <property type="match status" value="1"/>
</dbReference>
<feature type="binding site" evidence="4">
    <location>
        <position position="195"/>
    </location>
    <ligand>
        <name>GTP</name>
        <dbReference type="ChEBI" id="CHEBI:37565"/>
    </ligand>
</feature>
<dbReference type="InterPro" id="IPR036525">
    <property type="entry name" value="Tubulin/FtsZ_GTPase_sf"/>
</dbReference>
<dbReference type="InterPro" id="IPR000158">
    <property type="entry name" value="Cell_div_FtsZ"/>
</dbReference>
<dbReference type="PROSITE" id="PS01134">
    <property type="entry name" value="FTSZ_1"/>
    <property type="match status" value="1"/>
</dbReference>
<comment type="function">
    <text evidence="4 6">Essential cell division protein that forms a contractile ring structure (Z ring) at the future cell division site. The regulation of the ring assembly controls the timing and the location of cell division. One of the functions of the FtsZ ring is to recruit other cell division proteins to the septum to produce a new cell wall between the dividing cells. Binds GTP and shows GTPase activity.</text>
</comment>
<protein>
    <recommendedName>
        <fullName evidence="4 5">Cell division protein FtsZ</fullName>
    </recommendedName>
</protein>
<dbReference type="GO" id="GO:0032153">
    <property type="term" value="C:cell division site"/>
    <property type="evidence" value="ECO:0007669"/>
    <property type="project" value="UniProtKB-UniRule"/>
</dbReference>
<dbReference type="HAMAP" id="MF_00909">
    <property type="entry name" value="FtsZ"/>
    <property type="match status" value="1"/>
</dbReference>
<dbReference type="InterPro" id="IPR020805">
    <property type="entry name" value="Cell_div_FtsZ_CS"/>
</dbReference>
<keyword evidence="3 4" id="KW-0342">GTP-binding</keyword>
<comment type="similarity">
    <text evidence="1 4 6">Belongs to the FtsZ family.</text>
</comment>
<dbReference type="Pfam" id="PF12327">
    <property type="entry name" value="FtsZ_C"/>
    <property type="match status" value="1"/>
</dbReference>
<proteinExistence type="inferred from homology"/>
<dbReference type="GO" id="GO:0005737">
    <property type="term" value="C:cytoplasm"/>
    <property type="evidence" value="ECO:0007669"/>
    <property type="project" value="UniProtKB-SubCell"/>
</dbReference>
<evidence type="ECO:0000256" key="2">
    <source>
        <dbReference type="ARBA" id="ARBA00022741"/>
    </source>
</evidence>
<evidence type="ECO:0000256" key="7">
    <source>
        <dbReference type="SAM" id="MobiDB-lite"/>
    </source>
</evidence>
<feature type="region of interest" description="Disordered" evidence="7">
    <location>
        <begin position="412"/>
        <end position="438"/>
    </location>
</feature>
<dbReference type="InterPro" id="IPR037103">
    <property type="entry name" value="Tubulin/FtsZ-like_C"/>
</dbReference>
<feature type="region of interest" description="Disordered" evidence="7">
    <location>
        <begin position="354"/>
        <end position="374"/>
    </location>
</feature>
<evidence type="ECO:0000256" key="3">
    <source>
        <dbReference type="ARBA" id="ARBA00023134"/>
    </source>
</evidence>
<dbReference type="EMBL" id="BMJB01000001">
    <property type="protein sequence ID" value="GGA63481.1"/>
    <property type="molecule type" value="Genomic_DNA"/>
</dbReference>
<keyword evidence="11" id="KW-1185">Reference proteome</keyword>
<feature type="domain" description="Tubulin/FtsZ GTPase" evidence="8">
    <location>
        <begin position="22"/>
        <end position="213"/>
    </location>
</feature>
<comment type="subcellular location">
    <subcellularLocation>
        <location evidence="4">Cytoplasm</location>
    </subcellularLocation>
    <text evidence="4">Assembles at midcell at the inner surface of the cytoplasmic membrane.</text>
</comment>